<organism evidence="1 2">
    <name type="scientific">Cylicocyclus nassatus</name>
    <name type="common">Nematode worm</name>
    <dbReference type="NCBI Taxonomy" id="53992"/>
    <lineage>
        <taxon>Eukaryota</taxon>
        <taxon>Metazoa</taxon>
        <taxon>Ecdysozoa</taxon>
        <taxon>Nematoda</taxon>
        <taxon>Chromadorea</taxon>
        <taxon>Rhabditida</taxon>
        <taxon>Rhabditina</taxon>
        <taxon>Rhabditomorpha</taxon>
        <taxon>Strongyloidea</taxon>
        <taxon>Strongylidae</taxon>
        <taxon>Cylicocyclus</taxon>
    </lineage>
</organism>
<protein>
    <submittedName>
        <fullName evidence="1">Uncharacterized protein</fullName>
    </submittedName>
</protein>
<dbReference type="Gene3D" id="3.30.420.10">
    <property type="entry name" value="Ribonuclease H-like superfamily/Ribonuclease H"/>
    <property type="match status" value="1"/>
</dbReference>
<keyword evidence="2" id="KW-1185">Reference proteome</keyword>
<reference evidence="1" key="1">
    <citation type="submission" date="2023-07" db="EMBL/GenBank/DDBJ databases">
        <authorList>
            <consortium name="CYATHOMIX"/>
        </authorList>
    </citation>
    <scope>NUCLEOTIDE SEQUENCE</scope>
    <source>
        <strain evidence="1">N/A</strain>
    </source>
</reference>
<name>A0AA36MHG0_CYLNA</name>
<dbReference type="EMBL" id="CATQJL010000326">
    <property type="protein sequence ID" value="CAJ0609723.1"/>
    <property type="molecule type" value="Genomic_DNA"/>
</dbReference>
<evidence type="ECO:0000313" key="1">
    <source>
        <dbReference type="EMBL" id="CAJ0609723.1"/>
    </source>
</evidence>
<dbReference type="GO" id="GO:0003676">
    <property type="term" value="F:nucleic acid binding"/>
    <property type="evidence" value="ECO:0007669"/>
    <property type="project" value="InterPro"/>
</dbReference>
<dbReference type="AlphaFoldDB" id="A0AA36MHG0"/>
<evidence type="ECO:0000313" key="2">
    <source>
        <dbReference type="Proteomes" id="UP001176961"/>
    </source>
</evidence>
<dbReference type="Proteomes" id="UP001176961">
    <property type="component" value="Unassembled WGS sequence"/>
</dbReference>
<gene>
    <name evidence="1" type="ORF">CYNAS_LOCUS21706</name>
</gene>
<comment type="caution">
    <text evidence="1">The sequence shown here is derived from an EMBL/GenBank/DDBJ whole genome shotgun (WGS) entry which is preliminary data.</text>
</comment>
<accession>A0AA36MHG0</accession>
<proteinExistence type="predicted"/>
<dbReference type="InterPro" id="IPR036397">
    <property type="entry name" value="RNaseH_sf"/>
</dbReference>
<sequence length="72" mass="8310">MLSSHSSKSARRSENIVRAKMAPCPMLTELHKQQRLAFAEEKLMHPLDWSRIVWSNEKKFNLDGLDGFLLLA</sequence>